<keyword evidence="5" id="KW-1185">Reference proteome</keyword>
<name>A0A1D7VID5_9ACTN</name>
<organism evidence="4 5">
    <name type="scientific">Streptomyces lydicus</name>
    <dbReference type="NCBI Taxonomy" id="47763"/>
    <lineage>
        <taxon>Bacteria</taxon>
        <taxon>Bacillati</taxon>
        <taxon>Actinomycetota</taxon>
        <taxon>Actinomycetes</taxon>
        <taxon>Kitasatosporales</taxon>
        <taxon>Streptomycetaceae</taxon>
        <taxon>Streptomyces</taxon>
    </lineage>
</organism>
<dbReference type="InterPro" id="IPR002410">
    <property type="entry name" value="Peptidase_S33"/>
</dbReference>
<evidence type="ECO:0000259" key="3">
    <source>
        <dbReference type="Pfam" id="PF00561"/>
    </source>
</evidence>
<evidence type="ECO:0000256" key="1">
    <source>
        <dbReference type="ARBA" id="ARBA00010088"/>
    </source>
</evidence>
<evidence type="ECO:0000256" key="2">
    <source>
        <dbReference type="ARBA" id="ARBA00022801"/>
    </source>
</evidence>
<dbReference type="Pfam" id="PF00561">
    <property type="entry name" value="Abhydrolase_1"/>
    <property type="match status" value="1"/>
</dbReference>
<dbReference type="Gene3D" id="3.40.50.1820">
    <property type="entry name" value="alpha/beta hydrolase"/>
    <property type="match status" value="1"/>
</dbReference>
<dbReference type="AlphaFoldDB" id="A0A1D7VID5"/>
<dbReference type="PANTHER" id="PTHR43248">
    <property type="entry name" value="2-SUCCINYL-6-HYDROXY-2,4-CYCLOHEXADIENE-1-CARBOXYLATE SYNTHASE"/>
    <property type="match status" value="1"/>
</dbReference>
<feature type="domain" description="AB hydrolase-1" evidence="3">
    <location>
        <begin position="48"/>
        <end position="195"/>
    </location>
</feature>
<dbReference type="GO" id="GO:0006508">
    <property type="term" value="P:proteolysis"/>
    <property type="evidence" value="ECO:0007669"/>
    <property type="project" value="InterPro"/>
</dbReference>
<proteinExistence type="inferred from homology"/>
<dbReference type="KEGG" id="slc:SL103_09825"/>
<dbReference type="InterPro" id="IPR000073">
    <property type="entry name" value="AB_hydrolase_1"/>
</dbReference>
<dbReference type="SUPFAM" id="SSF53474">
    <property type="entry name" value="alpha/beta-Hydrolases"/>
    <property type="match status" value="1"/>
</dbReference>
<dbReference type="Proteomes" id="UP000094094">
    <property type="component" value="Chromosome"/>
</dbReference>
<accession>A0A1D7VID5</accession>
<evidence type="ECO:0000313" key="4">
    <source>
        <dbReference type="EMBL" id="AOP46496.1"/>
    </source>
</evidence>
<dbReference type="RefSeq" id="WP_069568363.1">
    <property type="nucleotide sequence ID" value="NZ_CP017157.1"/>
</dbReference>
<gene>
    <name evidence="4" type="ORF">SL103_09825</name>
</gene>
<dbReference type="InterPro" id="IPR029058">
    <property type="entry name" value="AB_hydrolase_fold"/>
</dbReference>
<dbReference type="PANTHER" id="PTHR43248:SF2">
    <property type="entry name" value="PROLYL AMINOPEPTIDASE"/>
    <property type="match status" value="1"/>
</dbReference>
<keyword evidence="2 4" id="KW-0378">Hydrolase</keyword>
<comment type="similarity">
    <text evidence="1">Belongs to the peptidase S33 family.</text>
</comment>
<reference evidence="4 5" key="1">
    <citation type="submission" date="2016-09" db="EMBL/GenBank/DDBJ databases">
        <title>Complete genome sequencing of Streptomyces lydicus 103 and metabolic pathways analysis of antibiotic biosynthesis.</title>
        <authorList>
            <person name="Jia N."/>
            <person name="Ding M.-Z."/>
            <person name="Gao F."/>
            <person name="Yuan Y.-J."/>
        </authorList>
    </citation>
    <scope>NUCLEOTIDE SEQUENCE [LARGE SCALE GENOMIC DNA]</scope>
    <source>
        <strain evidence="4 5">103</strain>
    </source>
</reference>
<dbReference type="InterPro" id="IPR051601">
    <property type="entry name" value="Serine_prot/Carboxylest_S33"/>
</dbReference>
<sequence>MRADRMPGVVARDHVLQVPLDHDDPGGERLEVYGREVVAAGRERDDLPWLVYLQGGPGCPSPRPVGRESWLTRALEDHRVLLLDQRGTGRSTPANRQTLPLRGGPEQQAAYLAHFRADAIVRDAELFRRHLVPDGGPWSVLGQSFGGFCTVGYLSRAPEALSAAYVTGGLPGLDASAEDVYRAAYPRVARKNAAHYARYPGDVAAVRRIVGHLREHVVRLPGGGLLTAEAFLSLGLMLGSGDGSHTLHHLVSEAWVAGPAGPEPADAFLEAVQGHLSHAATPLFAVLHETIYGQRSVDAGPTGWAAERVRRQLAPSYAAFDVDAALAGDGPVYFTGEMMYPWMFDTDPALRPLKETAQALAERTDWPDLYDAGRLAGNEVPAAAAVYFDDMYVDTGHALRTAERIRGLRVWVTNEWEHDGLRVSDGAVLDRLVRMVRGEV</sequence>
<protein>
    <submittedName>
        <fullName evidence="4">Alpha/beta hydrolase</fullName>
    </submittedName>
</protein>
<dbReference type="EMBL" id="CP017157">
    <property type="protein sequence ID" value="AOP46496.1"/>
    <property type="molecule type" value="Genomic_DNA"/>
</dbReference>
<dbReference type="OrthoDB" id="9796770at2"/>
<dbReference type="GO" id="GO:0004177">
    <property type="term" value="F:aminopeptidase activity"/>
    <property type="evidence" value="ECO:0007669"/>
    <property type="project" value="UniProtKB-EC"/>
</dbReference>
<dbReference type="PRINTS" id="PR00793">
    <property type="entry name" value="PROAMNOPTASE"/>
</dbReference>
<evidence type="ECO:0000313" key="5">
    <source>
        <dbReference type="Proteomes" id="UP000094094"/>
    </source>
</evidence>